<dbReference type="AlphaFoldDB" id="A0A6J4VDA6"/>
<feature type="compositionally biased region" description="Polar residues" evidence="1">
    <location>
        <begin position="7"/>
        <end position="20"/>
    </location>
</feature>
<evidence type="ECO:0000256" key="1">
    <source>
        <dbReference type="SAM" id="MobiDB-lite"/>
    </source>
</evidence>
<feature type="compositionally biased region" description="Low complexity" evidence="1">
    <location>
        <begin position="30"/>
        <end position="40"/>
    </location>
</feature>
<sequence length="105" mass="10474">MIAPTGPSVQTATATSSSGANGRCGTGGFAPSRRASSPPSNETSTQEVSPALVDGGRPPTHHQRAAPSLLLRASPGPTGRHRHIPVKRTPGALGLGTSGSSLQNS</sequence>
<proteinExistence type="predicted"/>
<reference evidence="2" key="1">
    <citation type="submission" date="2020-02" db="EMBL/GenBank/DDBJ databases">
        <authorList>
            <person name="Meier V. D."/>
        </authorList>
    </citation>
    <scope>NUCLEOTIDE SEQUENCE</scope>
    <source>
        <strain evidence="2">AVDCRST_MAG87</strain>
    </source>
</reference>
<organism evidence="2">
    <name type="scientific">uncultured Thermomicrobiales bacterium</name>
    <dbReference type="NCBI Taxonomy" id="1645740"/>
    <lineage>
        <taxon>Bacteria</taxon>
        <taxon>Pseudomonadati</taxon>
        <taxon>Thermomicrobiota</taxon>
        <taxon>Thermomicrobia</taxon>
        <taxon>Thermomicrobiales</taxon>
        <taxon>environmental samples</taxon>
    </lineage>
</organism>
<dbReference type="EMBL" id="CADCWJ010000634">
    <property type="protein sequence ID" value="CAA9576020.1"/>
    <property type="molecule type" value="Genomic_DNA"/>
</dbReference>
<protein>
    <submittedName>
        <fullName evidence="2">Uncharacterized protein</fullName>
    </submittedName>
</protein>
<gene>
    <name evidence="2" type="ORF">AVDCRST_MAG87-2879</name>
</gene>
<feature type="region of interest" description="Disordered" evidence="1">
    <location>
        <begin position="1"/>
        <end position="105"/>
    </location>
</feature>
<evidence type="ECO:0000313" key="2">
    <source>
        <dbReference type="EMBL" id="CAA9576020.1"/>
    </source>
</evidence>
<name>A0A6J4VDA6_9BACT</name>
<accession>A0A6J4VDA6</accession>